<dbReference type="PANTHER" id="PTHR13096:SF9">
    <property type="entry name" value="BIFUNCTIONAL LYSINE-SPECIFIC DEMETHYLASE AND HISTIDYL-HYDROXYLASE"/>
    <property type="match status" value="1"/>
</dbReference>
<evidence type="ECO:0000256" key="3">
    <source>
        <dbReference type="ARBA" id="ARBA00023004"/>
    </source>
</evidence>
<dbReference type="InterPro" id="IPR039994">
    <property type="entry name" value="NO66-like"/>
</dbReference>
<evidence type="ECO:0000256" key="1">
    <source>
        <dbReference type="ARBA" id="ARBA00001954"/>
    </source>
</evidence>
<name>A0ABT8SK15_9CAUL</name>
<dbReference type="RefSeq" id="WP_302109266.1">
    <property type="nucleotide sequence ID" value="NZ_JAUKTR010000002.1"/>
</dbReference>
<dbReference type="PROSITE" id="PS51184">
    <property type="entry name" value="JMJC"/>
    <property type="match status" value="1"/>
</dbReference>
<keyword evidence="6" id="KW-1185">Reference proteome</keyword>
<keyword evidence="2" id="KW-0479">Metal-binding</keyword>
<reference evidence="5" key="1">
    <citation type="submission" date="2023-07" db="EMBL/GenBank/DDBJ databases">
        <title>Brevundimonas soil sp. nov., isolated from the soil of chemical plant.</title>
        <authorList>
            <person name="Wu N."/>
        </authorList>
    </citation>
    <scope>NUCLEOTIDE SEQUENCE</scope>
    <source>
        <strain evidence="5">XZ-24</strain>
    </source>
</reference>
<gene>
    <name evidence="5" type="ORF">Q0812_05255</name>
</gene>
<evidence type="ECO:0000259" key="4">
    <source>
        <dbReference type="PROSITE" id="PS51184"/>
    </source>
</evidence>
<dbReference type="Gene3D" id="2.60.120.650">
    <property type="entry name" value="Cupin"/>
    <property type="match status" value="1"/>
</dbReference>
<comment type="cofactor">
    <cofactor evidence="1">
        <name>Fe(2+)</name>
        <dbReference type="ChEBI" id="CHEBI:29033"/>
    </cofactor>
</comment>
<accession>A0ABT8SK15</accession>
<evidence type="ECO:0000313" key="5">
    <source>
        <dbReference type="EMBL" id="MDO1558831.1"/>
    </source>
</evidence>
<dbReference type="Proteomes" id="UP001169063">
    <property type="component" value="Unassembled WGS sequence"/>
</dbReference>
<dbReference type="EMBL" id="JAUKTR010000002">
    <property type="protein sequence ID" value="MDO1558831.1"/>
    <property type="molecule type" value="Genomic_DNA"/>
</dbReference>
<comment type="caution">
    <text evidence="5">The sequence shown here is derived from an EMBL/GenBank/DDBJ whole genome shotgun (WGS) entry which is preliminary data.</text>
</comment>
<sequence>MNRISGGASPRPWLAQGGDAISWLIGREQAARFLDQTYERQPLVVTHEDRRRFSDLLSFKAIDQLNAGADLREGQLMLVDASRDLQPSAYVTETGAIDRGAVVSQFRQGATIVLNQLHQGDATLAAFCRAMEAVFSCHVQTNIYLTPPNAQGFRTHYDNHDVFVLQVEGEKAWRFYNTPVDLAYRGENFSHDEHPVGEVTHEFVLKAGDVAYLPRGLMHDARTSGDEPSLHITCGLIVKTWADLVLEAVSEVALTSPEFRRGLPPGYARQDFDRGAAKVYFRTLMKTLSDHARLEGAMDLLADQFIRSRDADVSGALALAPRPITPDQAWRARDDTPWRLAEDGEGLALIAPGGDIAFPMGDRAAIELAMGGQTFRVGDLKAEDPERMIARLSDYGLIQRA</sequence>
<dbReference type="InterPro" id="IPR003347">
    <property type="entry name" value="JmjC_dom"/>
</dbReference>
<protein>
    <submittedName>
        <fullName evidence="5">Cupin domain-containing protein</fullName>
    </submittedName>
</protein>
<dbReference type="PANTHER" id="PTHR13096">
    <property type="entry name" value="MINA53 MYC INDUCED NUCLEAR ANTIGEN"/>
    <property type="match status" value="1"/>
</dbReference>
<dbReference type="Pfam" id="PF08007">
    <property type="entry name" value="JmjC_2"/>
    <property type="match status" value="1"/>
</dbReference>
<proteinExistence type="predicted"/>
<evidence type="ECO:0000256" key="2">
    <source>
        <dbReference type="ARBA" id="ARBA00022723"/>
    </source>
</evidence>
<dbReference type="SUPFAM" id="SSF51197">
    <property type="entry name" value="Clavaminate synthase-like"/>
    <property type="match status" value="1"/>
</dbReference>
<evidence type="ECO:0000313" key="6">
    <source>
        <dbReference type="Proteomes" id="UP001169063"/>
    </source>
</evidence>
<feature type="domain" description="JmjC" evidence="4">
    <location>
        <begin position="113"/>
        <end position="253"/>
    </location>
</feature>
<keyword evidence="3" id="KW-0408">Iron</keyword>
<organism evidence="5 6">
    <name type="scientific">Peiella sedimenti</name>
    <dbReference type="NCBI Taxonomy" id="3061083"/>
    <lineage>
        <taxon>Bacteria</taxon>
        <taxon>Pseudomonadati</taxon>
        <taxon>Pseudomonadota</taxon>
        <taxon>Alphaproteobacteria</taxon>
        <taxon>Caulobacterales</taxon>
        <taxon>Caulobacteraceae</taxon>
        <taxon>Peiella</taxon>
    </lineage>
</organism>